<dbReference type="InterPro" id="IPR032282">
    <property type="entry name" value="HAGH_C"/>
</dbReference>
<evidence type="ECO:0000256" key="4">
    <source>
        <dbReference type="ARBA" id="ARBA00022723"/>
    </source>
</evidence>
<dbReference type="PANTHER" id="PTHR43705">
    <property type="entry name" value="HYDROXYACYLGLUTATHIONE HYDROLASE"/>
    <property type="match status" value="1"/>
</dbReference>
<geneLocation type="plasmid" evidence="10">
    <name>p-b-sy</name>
</geneLocation>
<gene>
    <name evidence="7 9" type="primary">gloB</name>
    <name evidence="9" type="ORF">HH800_27955</name>
</gene>
<dbReference type="InterPro" id="IPR001018">
    <property type="entry name" value="Beta-lactamase_class-B_CS"/>
</dbReference>
<feature type="binding site" evidence="7">
    <location>
        <position position="141"/>
    </location>
    <ligand>
        <name>Zn(2+)</name>
        <dbReference type="ChEBI" id="CHEBI:29105"/>
        <label>1</label>
    </ligand>
</feature>
<name>A0A6M4GIA1_SPHYA</name>
<keyword evidence="4 7" id="KW-0479">Metal-binding</keyword>
<comment type="function">
    <text evidence="7">Thiolesterase that catalyzes the hydrolysis of S-D-lactoyl-glutathione to form glutathione and D-lactic acid.</text>
</comment>
<feature type="binding site" evidence="7">
    <location>
        <position position="69"/>
    </location>
    <ligand>
        <name>Zn(2+)</name>
        <dbReference type="ChEBI" id="CHEBI:29105"/>
        <label>2</label>
    </ligand>
</feature>
<dbReference type="CDD" id="cd07723">
    <property type="entry name" value="hydroxyacylglutathione_hydrolase_MBL-fold"/>
    <property type="match status" value="1"/>
</dbReference>
<comment type="cofactor">
    <cofactor evidence="7">
        <name>Zn(2+)</name>
        <dbReference type="ChEBI" id="CHEBI:29105"/>
    </cofactor>
    <text evidence="7">Binds 2 Zn(2+) ions per subunit.</text>
</comment>
<dbReference type="GO" id="GO:0008270">
    <property type="term" value="F:zinc ion binding"/>
    <property type="evidence" value="ECO:0007669"/>
    <property type="project" value="InterPro"/>
</dbReference>
<dbReference type="InterPro" id="IPR017782">
    <property type="entry name" value="Hydroxyacylglutathione_Hdrlase"/>
</dbReference>
<dbReference type="SUPFAM" id="SSF56281">
    <property type="entry name" value="Metallo-hydrolase/oxidoreductase"/>
    <property type="match status" value="1"/>
</dbReference>
<dbReference type="EC" id="3.1.2.6" evidence="7"/>
<feature type="binding site" evidence="7">
    <location>
        <position position="122"/>
    </location>
    <ligand>
        <name>Zn(2+)</name>
        <dbReference type="ChEBI" id="CHEBI:29105"/>
        <label>1</label>
    </ligand>
</feature>
<dbReference type="GO" id="GO:0017001">
    <property type="term" value="P:antibiotic catabolic process"/>
    <property type="evidence" value="ECO:0007669"/>
    <property type="project" value="InterPro"/>
</dbReference>
<evidence type="ECO:0000313" key="10">
    <source>
        <dbReference type="Proteomes" id="UP000502611"/>
    </source>
</evidence>
<evidence type="ECO:0000313" key="9">
    <source>
        <dbReference type="EMBL" id="QJR06073.1"/>
    </source>
</evidence>
<comment type="catalytic activity">
    <reaction evidence="1 7">
        <text>an S-(2-hydroxyacyl)glutathione + H2O = a 2-hydroxy carboxylate + glutathione + H(+)</text>
        <dbReference type="Rhea" id="RHEA:21864"/>
        <dbReference type="ChEBI" id="CHEBI:15377"/>
        <dbReference type="ChEBI" id="CHEBI:15378"/>
        <dbReference type="ChEBI" id="CHEBI:57925"/>
        <dbReference type="ChEBI" id="CHEBI:58896"/>
        <dbReference type="ChEBI" id="CHEBI:71261"/>
        <dbReference type="EC" id="3.1.2.6"/>
    </reaction>
</comment>
<accession>A0A6M4GIA1</accession>
<dbReference type="InterPro" id="IPR035680">
    <property type="entry name" value="Clx_II_MBL"/>
</dbReference>
<comment type="subunit">
    <text evidence="7">Monomer.</text>
</comment>
<comment type="similarity">
    <text evidence="3 7">Belongs to the metallo-beta-lactamase superfamily. Glyoxalase II family.</text>
</comment>
<dbReference type="HAMAP" id="MF_01374">
    <property type="entry name" value="Glyoxalase_2"/>
    <property type="match status" value="1"/>
</dbReference>
<dbReference type="PIRSF" id="PIRSF005457">
    <property type="entry name" value="Glx"/>
    <property type="match status" value="1"/>
</dbReference>
<dbReference type="RefSeq" id="WP_169863539.1">
    <property type="nucleotide sequence ID" value="NZ_CP053023.1"/>
</dbReference>
<evidence type="ECO:0000256" key="6">
    <source>
        <dbReference type="ARBA" id="ARBA00022833"/>
    </source>
</evidence>
<dbReference type="Proteomes" id="UP000502611">
    <property type="component" value="Plasmid p-B-Sy"/>
</dbReference>
<dbReference type="GO" id="GO:0019243">
    <property type="term" value="P:methylglyoxal catabolic process to D-lactate via S-lactoyl-glutathione"/>
    <property type="evidence" value="ECO:0007669"/>
    <property type="project" value="UniProtKB-UniRule"/>
</dbReference>
<dbReference type="NCBIfam" id="TIGR03413">
    <property type="entry name" value="GSH_gloB"/>
    <property type="match status" value="1"/>
</dbReference>
<proteinExistence type="inferred from homology"/>
<dbReference type="Gene3D" id="3.60.15.10">
    <property type="entry name" value="Ribonuclease Z/Hydroxyacylglutathione hydrolase-like"/>
    <property type="match status" value="1"/>
</dbReference>
<evidence type="ECO:0000256" key="2">
    <source>
        <dbReference type="ARBA" id="ARBA00004963"/>
    </source>
</evidence>
<dbReference type="InterPro" id="IPR036866">
    <property type="entry name" value="RibonucZ/Hydroxyglut_hydro"/>
</dbReference>
<evidence type="ECO:0000256" key="1">
    <source>
        <dbReference type="ARBA" id="ARBA00001623"/>
    </source>
</evidence>
<dbReference type="EMBL" id="CP053023">
    <property type="protein sequence ID" value="QJR06073.1"/>
    <property type="molecule type" value="Genomic_DNA"/>
</dbReference>
<dbReference type="Pfam" id="PF16123">
    <property type="entry name" value="HAGH_C"/>
    <property type="match status" value="1"/>
</dbReference>
<organism evidence="9 10">
    <name type="scientific">Sphingobium yanoikuyae</name>
    <name type="common">Sphingomonas yanoikuyae</name>
    <dbReference type="NCBI Taxonomy" id="13690"/>
    <lineage>
        <taxon>Bacteria</taxon>
        <taxon>Pseudomonadati</taxon>
        <taxon>Pseudomonadota</taxon>
        <taxon>Alphaproteobacteria</taxon>
        <taxon>Sphingomonadales</taxon>
        <taxon>Sphingomonadaceae</taxon>
        <taxon>Sphingobium</taxon>
    </lineage>
</organism>
<feature type="binding site" evidence="7">
    <location>
        <position position="179"/>
    </location>
    <ligand>
        <name>Zn(2+)</name>
        <dbReference type="ChEBI" id="CHEBI:29105"/>
        <label>2</label>
    </ligand>
</feature>
<feature type="binding site" evidence="7">
    <location>
        <position position="66"/>
    </location>
    <ligand>
        <name>Zn(2+)</name>
        <dbReference type="ChEBI" id="CHEBI:29105"/>
        <label>1</label>
    </ligand>
</feature>
<keyword evidence="9" id="KW-0614">Plasmid</keyword>
<keyword evidence="6 7" id="KW-0862">Zinc</keyword>
<feature type="domain" description="Metallo-beta-lactamase" evidence="8">
    <location>
        <begin position="21"/>
        <end position="179"/>
    </location>
</feature>
<keyword evidence="5 7" id="KW-0378">Hydrolase</keyword>
<dbReference type="PANTHER" id="PTHR43705:SF1">
    <property type="entry name" value="HYDROXYACYLGLUTATHIONE HYDROLASE GLOB"/>
    <property type="match status" value="1"/>
</dbReference>
<dbReference type="Pfam" id="PF00753">
    <property type="entry name" value="Lactamase_B"/>
    <property type="match status" value="1"/>
</dbReference>
<dbReference type="PROSITE" id="PS00743">
    <property type="entry name" value="BETA_LACTAMASE_B_1"/>
    <property type="match status" value="1"/>
</dbReference>
<evidence type="ECO:0000259" key="8">
    <source>
        <dbReference type="SMART" id="SM00849"/>
    </source>
</evidence>
<dbReference type="SMART" id="SM00849">
    <property type="entry name" value="Lactamase_B"/>
    <property type="match status" value="1"/>
</dbReference>
<comment type="pathway">
    <text evidence="2 7">Secondary metabolite metabolism; methylglyoxal degradation; (R)-lactate from methylglyoxal: step 2/2.</text>
</comment>
<dbReference type="GO" id="GO:0004416">
    <property type="term" value="F:hydroxyacylglutathione hydrolase activity"/>
    <property type="evidence" value="ECO:0007669"/>
    <property type="project" value="UniProtKB-UniRule"/>
</dbReference>
<dbReference type="InterPro" id="IPR001279">
    <property type="entry name" value="Metallo-B-lactamas"/>
</dbReference>
<sequence>MSLYPAARPTVEVVLFPCLQDNYGLLIRDMATGRVAAVDTPDAERIAYEIDRRGWTLDIILNTHWHDDHVGGNMALKLQYGATIHGPDAERDRIGTLDITVREGDIIELGETRIAVLATPGHTLGHVVYHIPAAGLIFVGDTLFAMGCGRLFEGTAEQMWRNMEMFAALPPDTSIYCAHEYTSGNGRFAAAMEPGNQAIADRNIRVAAARDRDEPTVPFTIADEYATNPFMRAGSSERLRELRLAKDVF</sequence>
<evidence type="ECO:0000256" key="3">
    <source>
        <dbReference type="ARBA" id="ARBA00006759"/>
    </source>
</evidence>
<reference evidence="9 10" key="1">
    <citation type="submission" date="2020-04" db="EMBL/GenBank/DDBJ databases">
        <title>The Whole Genome Analysis of High salt-tolerant Sphingobium yanoikuyae YC-XJ2 with Aryl organophosphorus flame retardants (aryl-OPFRs)-degrading capacity and characteristics of Related phosphotriesterase.</title>
        <authorList>
            <person name="Li X."/>
        </authorList>
    </citation>
    <scope>NUCLEOTIDE SEQUENCE [LARGE SCALE GENOMIC DNA]</scope>
    <source>
        <strain evidence="9 10">YC-XJ2</strain>
        <plasmid evidence="10">p-b-sy</plasmid>
    </source>
</reference>
<evidence type="ECO:0000256" key="7">
    <source>
        <dbReference type="HAMAP-Rule" id="MF_01374"/>
    </source>
</evidence>
<dbReference type="InterPro" id="IPR050110">
    <property type="entry name" value="Glyoxalase_II_hydrolase"/>
</dbReference>
<dbReference type="AlphaFoldDB" id="A0A6M4GIA1"/>
<feature type="binding site" evidence="7">
    <location>
        <position position="141"/>
    </location>
    <ligand>
        <name>Zn(2+)</name>
        <dbReference type="ChEBI" id="CHEBI:29105"/>
        <label>2</label>
    </ligand>
</feature>
<dbReference type="GO" id="GO:0008800">
    <property type="term" value="F:beta-lactamase activity"/>
    <property type="evidence" value="ECO:0007669"/>
    <property type="project" value="InterPro"/>
</dbReference>
<protein>
    <recommendedName>
        <fullName evidence="7">Hydroxyacylglutathione hydrolase</fullName>
        <ecNumber evidence="7">3.1.2.6</ecNumber>
    </recommendedName>
    <alternativeName>
        <fullName evidence="7">Glyoxalase II</fullName>
        <shortName evidence="7">Glx II</shortName>
    </alternativeName>
</protein>
<evidence type="ECO:0000256" key="5">
    <source>
        <dbReference type="ARBA" id="ARBA00022801"/>
    </source>
</evidence>
<feature type="binding site" evidence="7">
    <location>
        <position position="68"/>
    </location>
    <ligand>
        <name>Zn(2+)</name>
        <dbReference type="ChEBI" id="CHEBI:29105"/>
        <label>2</label>
    </ligand>
</feature>
<dbReference type="UniPathway" id="UPA00619">
    <property type="reaction ID" value="UER00676"/>
</dbReference>
<feature type="binding site" evidence="7">
    <location>
        <position position="64"/>
    </location>
    <ligand>
        <name>Zn(2+)</name>
        <dbReference type="ChEBI" id="CHEBI:29105"/>
        <label>1</label>
    </ligand>
</feature>